<accession>A0ABP8VRG1</accession>
<dbReference type="SUPFAM" id="SSF55961">
    <property type="entry name" value="Bet v1-like"/>
    <property type="match status" value="1"/>
</dbReference>
<reference evidence="2" key="1">
    <citation type="journal article" date="2019" name="Int. J. Syst. Evol. Microbiol.">
        <title>The Global Catalogue of Microorganisms (GCM) 10K type strain sequencing project: providing services to taxonomists for standard genome sequencing and annotation.</title>
        <authorList>
            <consortium name="The Broad Institute Genomics Platform"/>
            <consortium name="The Broad Institute Genome Sequencing Center for Infectious Disease"/>
            <person name="Wu L."/>
            <person name="Ma J."/>
        </authorList>
    </citation>
    <scope>NUCLEOTIDE SEQUENCE [LARGE SCALE GENOMIC DNA]</scope>
    <source>
        <strain evidence="2">JCM 18054</strain>
    </source>
</reference>
<dbReference type="RefSeq" id="WP_346056649.1">
    <property type="nucleotide sequence ID" value="NZ_BAABIB010000168.1"/>
</dbReference>
<name>A0ABP8VRG1_9PSEU</name>
<protein>
    <recommendedName>
        <fullName evidence="3">Polyketide cyclase</fullName>
    </recommendedName>
</protein>
<keyword evidence="2" id="KW-1185">Reference proteome</keyword>
<gene>
    <name evidence="1" type="ORF">GCM10023214_75470</name>
</gene>
<dbReference type="EMBL" id="BAABIB010000168">
    <property type="protein sequence ID" value="GAA4669830.1"/>
    <property type="molecule type" value="Genomic_DNA"/>
</dbReference>
<dbReference type="InterPro" id="IPR023393">
    <property type="entry name" value="START-like_dom_sf"/>
</dbReference>
<comment type="caution">
    <text evidence="1">The sequence shown here is derived from an EMBL/GenBank/DDBJ whole genome shotgun (WGS) entry which is preliminary data.</text>
</comment>
<evidence type="ECO:0008006" key="3">
    <source>
        <dbReference type="Google" id="ProtNLM"/>
    </source>
</evidence>
<sequence>MNPDPHPGIHWPPGWGPDRCDSFVHHRHRTSASADAVFAKLAAVEEWPKWQRAVDRTEVVEDLAVGSRFVVVSPPHTFDGIVGEFVPPTRFGWAAVGDQLSFYQSWLLRDDPGGGALVIFEEASRGLAALLQATGRAELTRGWLDTLPPAHEP</sequence>
<organism evidence="1 2">
    <name type="scientific">Amycolatopsis dongchuanensis</name>
    <dbReference type="NCBI Taxonomy" id="1070866"/>
    <lineage>
        <taxon>Bacteria</taxon>
        <taxon>Bacillati</taxon>
        <taxon>Actinomycetota</taxon>
        <taxon>Actinomycetes</taxon>
        <taxon>Pseudonocardiales</taxon>
        <taxon>Pseudonocardiaceae</taxon>
        <taxon>Amycolatopsis</taxon>
    </lineage>
</organism>
<evidence type="ECO:0000313" key="2">
    <source>
        <dbReference type="Proteomes" id="UP001500192"/>
    </source>
</evidence>
<dbReference type="Gene3D" id="3.30.530.20">
    <property type="match status" value="1"/>
</dbReference>
<evidence type="ECO:0000313" key="1">
    <source>
        <dbReference type="EMBL" id="GAA4669830.1"/>
    </source>
</evidence>
<dbReference type="Proteomes" id="UP001500192">
    <property type="component" value="Unassembled WGS sequence"/>
</dbReference>
<proteinExistence type="predicted"/>